<dbReference type="EC" id="3.5.1.10" evidence="3 4"/>
<comment type="similarity">
    <text evidence="3">Belongs to the PurU family.</text>
</comment>
<dbReference type="Pfam" id="PF00551">
    <property type="entry name" value="Formyl_trans_N"/>
    <property type="match status" value="1"/>
</dbReference>
<evidence type="ECO:0000256" key="4">
    <source>
        <dbReference type="NCBIfam" id="TIGR00655"/>
    </source>
</evidence>
<dbReference type="GO" id="GO:0008864">
    <property type="term" value="F:formyltetrahydrofolate deformylase activity"/>
    <property type="evidence" value="ECO:0007669"/>
    <property type="project" value="UniProtKB-UniRule"/>
</dbReference>
<dbReference type="InterPro" id="IPR044074">
    <property type="entry name" value="PurU_ACT"/>
</dbReference>
<dbReference type="CDD" id="cd04875">
    <property type="entry name" value="ACT_F4HF-DF"/>
    <property type="match status" value="1"/>
</dbReference>
<dbReference type="Gene3D" id="3.30.70.260">
    <property type="match status" value="1"/>
</dbReference>
<evidence type="ECO:0000313" key="7">
    <source>
        <dbReference type="Proteomes" id="UP000576645"/>
    </source>
</evidence>
<dbReference type="SUPFAM" id="SSF53328">
    <property type="entry name" value="Formyltransferase"/>
    <property type="match status" value="1"/>
</dbReference>
<dbReference type="CDD" id="cd08648">
    <property type="entry name" value="FMT_core_Formyl-FH4-Hydrolase_C"/>
    <property type="match status" value="1"/>
</dbReference>
<dbReference type="Gene3D" id="3.40.50.170">
    <property type="entry name" value="Formyl transferase, N-terminal domain"/>
    <property type="match status" value="1"/>
</dbReference>
<accession>A0AAP6ZKJ5</accession>
<dbReference type="NCBIfam" id="NF004684">
    <property type="entry name" value="PRK06027.1"/>
    <property type="match status" value="1"/>
</dbReference>
<dbReference type="AlphaFoldDB" id="A0AAP6ZKJ5"/>
<name>A0AAP6ZKJ5_9VIBR</name>
<dbReference type="PANTHER" id="PTHR42706">
    <property type="entry name" value="FORMYLTETRAHYDROFOLATE DEFORMYLASE"/>
    <property type="match status" value="1"/>
</dbReference>
<gene>
    <name evidence="3 6" type="primary">purU</name>
    <name evidence="6" type="ORF">F0238_12745</name>
</gene>
<dbReference type="InterPro" id="IPR002376">
    <property type="entry name" value="Formyl_transf_N"/>
</dbReference>
<dbReference type="InterPro" id="IPR036477">
    <property type="entry name" value="Formyl_transf_N_sf"/>
</dbReference>
<dbReference type="InterPro" id="IPR004810">
    <property type="entry name" value="PurU"/>
</dbReference>
<dbReference type="HAMAP" id="MF_01927">
    <property type="entry name" value="PurU"/>
    <property type="match status" value="1"/>
</dbReference>
<dbReference type="PIRSF" id="PIRSF036480">
    <property type="entry name" value="FormyFH4_hydr"/>
    <property type="match status" value="1"/>
</dbReference>
<organism evidence="6 7">
    <name type="scientific">Vibrio coralliilyticus</name>
    <dbReference type="NCBI Taxonomy" id="190893"/>
    <lineage>
        <taxon>Bacteria</taxon>
        <taxon>Pseudomonadati</taxon>
        <taxon>Pseudomonadota</taxon>
        <taxon>Gammaproteobacteria</taxon>
        <taxon>Vibrionales</taxon>
        <taxon>Vibrionaceae</taxon>
        <taxon>Vibrio</taxon>
    </lineage>
</organism>
<feature type="domain" description="Formyl transferase N-terminal" evidence="5">
    <location>
        <begin position="113"/>
        <end position="288"/>
    </location>
</feature>
<dbReference type="SUPFAM" id="SSF55021">
    <property type="entry name" value="ACT-like"/>
    <property type="match status" value="1"/>
</dbReference>
<dbReference type="RefSeq" id="WP_019276998.1">
    <property type="nucleotide sequence ID" value="NZ_VTYE01000025.1"/>
</dbReference>
<dbReference type="Proteomes" id="UP000576645">
    <property type="component" value="Unassembled WGS sequence"/>
</dbReference>
<sequence length="310" mass="35608">MLRNLGRSMKNEKQKLVNTALGKEMKTYILTASCPSRAGTVDVVTRFLLEFECYIKELNSFDDTLNERFFIRAVFSVQNGQELNRASFEAAFSARASEFDMDWELTPSDYRPKVVIMVSKYDHCLNDLLYRYRTGNLKVDIKAVISNHPDLQSLVEWHDIPYHHFPISAETKPQQEALVQSVLDETDCELLVLARYMQVLSHDMCSRWSGRAINIHHSLLPGFKGAKPYHQAYNKGVKLVGATAHYVSDDLDEGPIITQGLETVDHTYYPEDLARKGLDVESLTLGRAIQYHVEKRVFMYNDKTIVFERS</sequence>
<evidence type="ECO:0000313" key="6">
    <source>
        <dbReference type="EMBL" id="NOJ23596.1"/>
    </source>
</evidence>
<evidence type="ECO:0000256" key="1">
    <source>
        <dbReference type="ARBA" id="ARBA00022563"/>
    </source>
</evidence>
<evidence type="ECO:0000256" key="3">
    <source>
        <dbReference type="HAMAP-Rule" id="MF_01927"/>
    </source>
</evidence>
<keyword evidence="1 3" id="KW-0554">One-carbon metabolism</keyword>
<comment type="function">
    <text evidence="3">Catalyzes the hydrolysis of 10-formyltetrahydrofolate (formyl-FH4) to formate and tetrahydrofolate (FH4).</text>
</comment>
<dbReference type="NCBIfam" id="TIGR00655">
    <property type="entry name" value="PurU"/>
    <property type="match status" value="1"/>
</dbReference>
<dbReference type="InterPro" id="IPR045865">
    <property type="entry name" value="ACT-like_dom_sf"/>
</dbReference>
<dbReference type="EMBL" id="VTXP01000006">
    <property type="protein sequence ID" value="NOJ23596.1"/>
    <property type="molecule type" value="Genomic_DNA"/>
</dbReference>
<comment type="caution">
    <text evidence="6">The sequence shown here is derived from an EMBL/GenBank/DDBJ whole genome shotgun (WGS) entry which is preliminary data.</text>
</comment>
<protein>
    <recommendedName>
        <fullName evidence="3 4">Formyltetrahydrofolate deformylase</fullName>
        <ecNumber evidence="3 4">3.5.1.10</ecNumber>
    </recommendedName>
    <alternativeName>
        <fullName evidence="3">Formyl-FH(4) hydrolase</fullName>
    </alternativeName>
</protein>
<evidence type="ECO:0000259" key="5">
    <source>
        <dbReference type="Pfam" id="PF00551"/>
    </source>
</evidence>
<evidence type="ECO:0000256" key="2">
    <source>
        <dbReference type="ARBA" id="ARBA00022801"/>
    </source>
</evidence>
<dbReference type="InterPro" id="IPR041729">
    <property type="entry name" value="Formyl-FH4-Hydrolase_C"/>
</dbReference>
<dbReference type="GO" id="GO:0006189">
    <property type="term" value="P:'de novo' IMP biosynthetic process"/>
    <property type="evidence" value="ECO:0007669"/>
    <property type="project" value="UniProtKB-UniRule"/>
</dbReference>
<proteinExistence type="inferred from homology"/>
<dbReference type="GO" id="GO:0006730">
    <property type="term" value="P:one-carbon metabolic process"/>
    <property type="evidence" value="ECO:0007669"/>
    <property type="project" value="UniProtKB-KW"/>
</dbReference>
<keyword evidence="2 3" id="KW-0378">Hydrolase</keyword>
<keyword evidence="3" id="KW-0658">Purine biosynthesis</keyword>
<comment type="catalytic activity">
    <reaction evidence="3">
        <text>(6R)-10-formyltetrahydrofolate + H2O = (6S)-5,6,7,8-tetrahydrofolate + formate + H(+)</text>
        <dbReference type="Rhea" id="RHEA:19833"/>
        <dbReference type="ChEBI" id="CHEBI:15377"/>
        <dbReference type="ChEBI" id="CHEBI:15378"/>
        <dbReference type="ChEBI" id="CHEBI:15740"/>
        <dbReference type="ChEBI" id="CHEBI:57453"/>
        <dbReference type="ChEBI" id="CHEBI:195366"/>
        <dbReference type="EC" id="3.5.1.10"/>
    </reaction>
</comment>
<reference evidence="6 7" key="1">
    <citation type="submission" date="2019-09" db="EMBL/GenBank/DDBJ databases">
        <title>Draft genome sequencing and comparative genomics of hatchery-associated Vibrios.</title>
        <authorList>
            <person name="Kehlet-Delgado H."/>
            <person name="Mueller R.S."/>
        </authorList>
    </citation>
    <scope>NUCLEOTIDE SEQUENCE [LARGE SCALE GENOMIC DNA]</scope>
    <source>
        <strain evidence="6 7">09-121-3</strain>
    </source>
</reference>
<comment type="pathway">
    <text evidence="3">Purine metabolism; IMP biosynthesis via de novo pathway; formate from 10-formyl-5,6,7,8-tetrahydrofolate: step 1/1.</text>
</comment>
<dbReference type="PANTHER" id="PTHR42706:SF1">
    <property type="entry name" value="FORMYLTETRAHYDROFOLATE DEFORMYLASE 2, MITOCHONDRIAL"/>
    <property type="match status" value="1"/>
</dbReference>
<feature type="active site" evidence="3">
    <location>
        <position position="252"/>
    </location>
</feature>
<dbReference type="PRINTS" id="PR01575">
    <property type="entry name" value="FFH4HYDRLASE"/>
</dbReference>